<evidence type="ECO:0000313" key="4">
    <source>
        <dbReference type="EMBL" id="ROZ63816.1"/>
    </source>
</evidence>
<dbReference type="SMART" id="SM00563">
    <property type="entry name" value="PlsC"/>
    <property type="match status" value="1"/>
</dbReference>
<dbReference type="RefSeq" id="WP_123824811.1">
    <property type="nucleotide sequence ID" value="NZ_RKMF01000005.1"/>
</dbReference>
<evidence type="ECO:0000256" key="2">
    <source>
        <dbReference type="ARBA" id="ARBA00023315"/>
    </source>
</evidence>
<dbReference type="AlphaFoldDB" id="A0A3N3ZRD3"/>
<dbReference type="GO" id="GO:0003841">
    <property type="term" value="F:1-acylglycerol-3-phosphate O-acyltransferase activity"/>
    <property type="evidence" value="ECO:0007669"/>
    <property type="project" value="TreeGrafter"/>
</dbReference>
<evidence type="ECO:0000259" key="3">
    <source>
        <dbReference type="SMART" id="SM00563"/>
    </source>
</evidence>
<evidence type="ECO:0000313" key="5">
    <source>
        <dbReference type="Proteomes" id="UP000270616"/>
    </source>
</evidence>
<keyword evidence="1 4" id="KW-0808">Transferase</keyword>
<dbReference type="SUPFAM" id="SSF69593">
    <property type="entry name" value="Glycerol-3-phosphate (1)-acyltransferase"/>
    <property type="match status" value="1"/>
</dbReference>
<keyword evidence="5" id="KW-1185">Reference proteome</keyword>
<dbReference type="InterPro" id="IPR002123">
    <property type="entry name" value="Plipid/glycerol_acylTrfase"/>
</dbReference>
<dbReference type="PANTHER" id="PTHR10434">
    <property type="entry name" value="1-ACYL-SN-GLYCEROL-3-PHOSPHATE ACYLTRANSFERASE"/>
    <property type="match status" value="1"/>
</dbReference>
<reference evidence="4 5" key="1">
    <citation type="submission" date="2018-10" db="EMBL/GenBank/DDBJ databases">
        <title>Kocuria sp. M5W7-7, whole genome shotgun sequence.</title>
        <authorList>
            <person name="Tuo L."/>
        </authorList>
    </citation>
    <scope>NUCLEOTIDE SEQUENCE [LARGE SCALE GENOMIC DNA]</scope>
    <source>
        <strain evidence="4 5">M5W7-7</strain>
    </source>
</reference>
<dbReference type="Pfam" id="PF01553">
    <property type="entry name" value="Acyltransferase"/>
    <property type="match status" value="1"/>
</dbReference>
<comment type="caution">
    <text evidence="4">The sequence shown here is derived from an EMBL/GenBank/DDBJ whole genome shotgun (WGS) entry which is preliminary data.</text>
</comment>
<keyword evidence="2 4" id="KW-0012">Acyltransferase</keyword>
<name>A0A3N3ZRD3_9MICC</name>
<feature type="domain" description="Phospholipid/glycerol acyltransferase" evidence="3">
    <location>
        <begin position="35"/>
        <end position="154"/>
    </location>
</feature>
<dbReference type="GO" id="GO:0005886">
    <property type="term" value="C:plasma membrane"/>
    <property type="evidence" value="ECO:0007669"/>
    <property type="project" value="TreeGrafter"/>
</dbReference>
<protein>
    <submittedName>
        <fullName evidence="4">1-acyl-sn-glycerol-3-phosphate acyltransferase</fullName>
    </submittedName>
</protein>
<sequence length="228" mass="24544">MKLYRLAQEAVATLFRVTCRPVITGEENFPATGPVIVASNHLSFLDGIILSALMPRRVGFITKASLANAPGIKGKVMTFVYDVLGLIPVDRSRQSESVAALEPALKLLGQGGVFGVFPEGTRSRDGRLYRGRTGVAFSALSTGAPVVPVALKGTERLQKPGSRIIRPRKFELHIGTPLEVQRVDGRQTGAQRREVVDRVMDAIAALSGQERADGYNVPPSVERDAARG</sequence>
<organism evidence="4 5">
    <name type="scientific">Kocuria soli</name>
    <dbReference type="NCBI Taxonomy" id="2485125"/>
    <lineage>
        <taxon>Bacteria</taxon>
        <taxon>Bacillati</taxon>
        <taxon>Actinomycetota</taxon>
        <taxon>Actinomycetes</taxon>
        <taxon>Micrococcales</taxon>
        <taxon>Micrococcaceae</taxon>
        <taxon>Kocuria</taxon>
    </lineage>
</organism>
<dbReference type="EMBL" id="RKMF01000005">
    <property type="protein sequence ID" value="ROZ63816.1"/>
    <property type="molecule type" value="Genomic_DNA"/>
</dbReference>
<dbReference type="GO" id="GO:0006654">
    <property type="term" value="P:phosphatidic acid biosynthetic process"/>
    <property type="evidence" value="ECO:0007669"/>
    <property type="project" value="TreeGrafter"/>
</dbReference>
<gene>
    <name evidence="4" type="ORF">EDL96_05610</name>
</gene>
<dbReference type="PANTHER" id="PTHR10434:SF11">
    <property type="entry name" value="1-ACYL-SN-GLYCEROL-3-PHOSPHATE ACYLTRANSFERASE"/>
    <property type="match status" value="1"/>
</dbReference>
<accession>A0A3N3ZRD3</accession>
<dbReference type="CDD" id="cd07989">
    <property type="entry name" value="LPLAT_AGPAT-like"/>
    <property type="match status" value="1"/>
</dbReference>
<dbReference type="Proteomes" id="UP000270616">
    <property type="component" value="Unassembled WGS sequence"/>
</dbReference>
<proteinExistence type="predicted"/>
<evidence type="ECO:0000256" key="1">
    <source>
        <dbReference type="ARBA" id="ARBA00022679"/>
    </source>
</evidence>
<dbReference type="OrthoDB" id="9808424at2"/>